<reference evidence="1 2" key="1">
    <citation type="submission" date="2020-08" db="EMBL/GenBank/DDBJ databases">
        <title>Sequencing the genomes of 1000 actinobacteria strains.</title>
        <authorList>
            <person name="Klenk H.-P."/>
        </authorList>
    </citation>
    <scope>NUCLEOTIDE SEQUENCE [LARGE SCALE GENOMIC DNA]</scope>
    <source>
        <strain evidence="1 2">DSM 20419</strain>
    </source>
</reference>
<organism evidence="1 2">
    <name type="scientific">Pseudoclavibacter helvolus</name>
    <dbReference type="NCBI Taxonomy" id="255205"/>
    <lineage>
        <taxon>Bacteria</taxon>
        <taxon>Bacillati</taxon>
        <taxon>Actinomycetota</taxon>
        <taxon>Actinomycetes</taxon>
        <taxon>Micrococcales</taxon>
        <taxon>Microbacteriaceae</taxon>
        <taxon>Pseudoclavibacter</taxon>
    </lineage>
</organism>
<name>A0A7W4URJ7_9MICO</name>
<proteinExistence type="predicted"/>
<accession>A0A7W4URJ7</accession>
<comment type="caution">
    <text evidence="1">The sequence shown here is derived from an EMBL/GenBank/DDBJ whole genome shotgun (WGS) entry which is preliminary data.</text>
</comment>
<evidence type="ECO:0000313" key="1">
    <source>
        <dbReference type="EMBL" id="MBB2959316.1"/>
    </source>
</evidence>
<dbReference type="AlphaFoldDB" id="A0A7W4URJ7"/>
<dbReference type="Proteomes" id="UP000545286">
    <property type="component" value="Unassembled WGS sequence"/>
</dbReference>
<dbReference type="RefSeq" id="WP_235812571.1">
    <property type="nucleotide sequence ID" value="NZ_CZJS01000060.1"/>
</dbReference>
<gene>
    <name evidence="1" type="ORF">FHX72_003481</name>
</gene>
<protein>
    <submittedName>
        <fullName evidence="1">Uncharacterized protein</fullName>
    </submittedName>
</protein>
<keyword evidence="2" id="KW-1185">Reference proteome</keyword>
<dbReference type="EMBL" id="JACHWJ010000006">
    <property type="protein sequence ID" value="MBB2959316.1"/>
    <property type="molecule type" value="Genomic_DNA"/>
</dbReference>
<evidence type="ECO:0000313" key="2">
    <source>
        <dbReference type="Proteomes" id="UP000545286"/>
    </source>
</evidence>
<sequence length="234" mass="25491">MSIAACAGPVSEGGRGSAAEKTYPWHTEIVATTFWVGEVFDPNAADGSQMFSTFDDNWYANYGGCDGVIVDGVCQTEARSAGNNYFPTQTTAKENPFYLDLPFDDVNNQRAAEMRQPIIPWSGEPAYAQGKTDPSFSLMKNRWVQLEHDGRTCYGQIQDAGPGEYDDDTYVFGADDARPKNERYGGAGMDVSPALNSCLGFADINGVEEGVSWRFIDDADVPDGPWTVLVTTSQ</sequence>